<name>A0AAQ3X5Q3_PASNO</name>
<dbReference type="PANTHER" id="PTHR36617">
    <property type="entry name" value="PROTEIN, PUTATIVE-RELATED"/>
    <property type="match status" value="1"/>
</dbReference>
<organism evidence="2 3">
    <name type="scientific">Paspalum notatum var. saurae</name>
    <dbReference type="NCBI Taxonomy" id="547442"/>
    <lineage>
        <taxon>Eukaryota</taxon>
        <taxon>Viridiplantae</taxon>
        <taxon>Streptophyta</taxon>
        <taxon>Embryophyta</taxon>
        <taxon>Tracheophyta</taxon>
        <taxon>Spermatophyta</taxon>
        <taxon>Magnoliopsida</taxon>
        <taxon>Liliopsida</taxon>
        <taxon>Poales</taxon>
        <taxon>Poaceae</taxon>
        <taxon>PACMAD clade</taxon>
        <taxon>Panicoideae</taxon>
        <taxon>Andropogonodae</taxon>
        <taxon>Paspaleae</taxon>
        <taxon>Paspalinae</taxon>
        <taxon>Paspalum</taxon>
    </lineage>
</organism>
<feature type="domain" description="Reverse transcriptase zinc-binding" evidence="1">
    <location>
        <begin position="195"/>
        <end position="254"/>
    </location>
</feature>
<dbReference type="InterPro" id="IPR026960">
    <property type="entry name" value="RVT-Znf"/>
</dbReference>
<accession>A0AAQ3X5Q3</accession>
<dbReference type="Proteomes" id="UP001341281">
    <property type="component" value="Chromosome 07"/>
</dbReference>
<protein>
    <recommendedName>
        <fullName evidence="1">Reverse transcriptase zinc-binding domain-containing protein</fullName>
    </recommendedName>
</protein>
<evidence type="ECO:0000313" key="3">
    <source>
        <dbReference type="Proteomes" id="UP001341281"/>
    </source>
</evidence>
<keyword evidence="3" id="KW-1185">Reference proteome</keyword>
<sequence length="324" mass="37453">MMSHYRKGKLLSSGGRLVLINSLLSSLPMFIEASKGIIKKLDYYRPLLIVPNVLGGLGILDLEIQNKCLLSKWLFKLLNEDGSWQRLIKKRDSHFWSGLMNVKEQFLSFSSFRTRNGRCVRFWEDQGIGNKTLMEKFPNLYRIVRRKGVTVVSVLNSVPLNVSFRRLLVGDNLASWLELVSKVANVSLTEVQDGVVPRNSILWKLKIPLKIRIFLWYLRSGVILTKDNLAKRKWKGDTKCCFCNETETIQHLFLIVIWQDTFGIPLLLLSELNLQIPYAGLFGYGETMWFSIEDRLTHLHSWFLERLIGSDVGLRCAKRKKGEF</sequence>
<gene>
    <name evidence="2" type="ORF">U9M48_032754</name>
</gene>
<proteinExistence type="predicted"/>
<dbReference type="PANTHER" id="PTHR36617:SF14">
    <property type="entry name" value="REVERSE TRANSCRIPTASE ZINC-BINDING DOMAIN-CONTAINING PROTEIN"/>
    <property type="match status" value="1"/>
</dbReference>
<dbReference type="Pfam" id="PF13966">
    <property type="entry name" value="zf-RVT"/>
    <property type="match status" value="1"/>
</dbReference>
<dbReference type="EMBL" id="CP144751">
    <property type="protein sequence ID" value="WVZ85896.1"/>
    <property type="molecule type" value="Genomic_DNA"/>
</dbReference>
<evidence type="ECO:0000313" key="2">
    <source>
        <dbReference type="EMBL" id="WVZ85896.1"/>
    </source>
</evidence>
<dbReference type="AlphaFoldDB" id="A0AAQ3X5Q3"/>
<reference evidence="2 3" key="1">
    <citation type="submission" date="2024-02" db="EMBL/GenBank/DDBJ databases">
        <title>High-quality chromosome-scale genome assembly of Pensacola bahiagrass (Paspalum notatum Flugge var. saurae).</title>
        <authorList>
            <person name="Vega J.M."/>
            <person name="Podio M."/>
            <person name="Orjuela J."/>
            <person name="Siena L.A."/>
            <person name="Pessino S.C."/>
            <person name="Combes M.C."/>
            <person name="Mariac C."/>
            <person name="Albertini E."/>
            <person name="Pupilli F."/>
            <person name="Ortiz J.P.A."/>
            <person name="Leblanc O."/>
        </authorList>
    </citation>
    <scope>NUCLEOTIDE SEQUENCE [LARGE SCALE GENOMIC DNA]</scope>
    <source>
        <strain evidence="2">R1</strain>
        <tissue evidence="2">Leaf</tissue>
    </source>
</reference>
<evidence type="ECO:0000259" key="1">
    <source>
        <dbReference type="Pfam" id="PF13966"/>
    </source>
</evidence>